<dbReference type="PANTHER" id="PTHR22921:SF27">
    <property type="entry name" value="C2H2-TYPE DOMAIN-CONTAINING PROTEIN-RELATED"/>
    <property type="match status" value="1"/>
</dbReference>
<evidence type="ECO:0000313" key="3">
    <source>
        <dbReference type="Proteomes" id="UP000827892"/>
    </source>
</evidence>
<dbReference type="Pfam" id="PF06869">
    <property type="entry name" value="DUF1258"/>
    <property type="match status" value="1"/>
</dbReference>
<feature type="region of interest" description="Disordered" evidence="1">
    <location>
        <begin position="28"/>
        <end position="50"/>
    </location>
</feature>
<dbReference type="PANTHER" id="PTHR22921">
    <property type="entry name" value="PROTEIN CBG20088-RELATED"/>
    <property type="match status" value="1"/>
</dbReference>
<organism evidence="2 3">
    <name type="scientific">Caenorhabditis briggsae</name>
    <dbReference type="NCBI Taxonomy" id="6238"/>
    <lineage>
        <taxon>Eukaryota</taxon>
        <taxon>Metazoa</taxon>
        <taxon>Ecdysozoa</taxon>
        <taxon>Nematoda</taxon>
        <taxon>Chromadorea</taxon>
        <taxon>Rhabditida</taxon>
        <taxon>Rhabditina</taxon>
        <taxon>Rhabditomorpha</taxon>
        <taxon>Rhabditoidea</taxon>
        <taxon>Rhabditidae</taxon>
        <taxon>Peloderinae</taxon>
        <taxon>Caenorhabditis</taxon>
    </lineage>
</organism>
<dbReference type="InterPro" id="IPR009667">
    <property type="entry name" value="DUF1258"/>
</dbReference>
<evidence type="ECO:0000256" key="1">
    <source>
        <dbReference type="SAM" id="MobiDB-lite"/>
    </source>
</evidence>
<proteinExistence type="predicted"/>
<evidence type="ECO:0000313" key="2">
    <source>
        <dbReference type="EMBL" id="ULT92137.1"/>
    </source>
</evidence>
<name>A0AAE9A4R1_CAEBR</name>
<reference evidence="2 3" key="1">
    <citation type="submission" date="2022-02" db="EMBL/GenBank/DDBJ databases">
        <title>Chromosome-level reference genomes for two strains of Caenorhabditis briggsae: an improved platform for comparative genomics.</title>
        <authorList>
            <person name="Stevens L."/>
            <person name="Andersen E.C."/>
        </authorList>
    </citation>
    <scope>NUCLEOTIDE SEQUENCE [LARGE SCALE GENOMIC DNA]</scope>
    <source>
        <strain evidence="2">QX1410_ONT</strain>
        <tissue evidence="2">Whole-organism</tissue>
    </source>
</reference>
<accession>A0AAE9A4R1</accession>
<dbReference type="Proteomes" id="UP000827892">
    <property type="component" value="Chromosome V"/>
</dbReference>
<dbReference type="EMBL" id="CP090895">
    <property type="protein sequence ID" value="ULT92137.1"/>
    <property type="molecule type" value="Genomic_DNA"/>
</dbReference>
<sequence length="625" mass="70101">MGRVSAKDFLKPNDFKEEIEGVIEGIENQELVDISQEEGSDGSHQEEAPDAVMVDVDLNSDEEEEDDSTSVSRVQRFLSSHDEEFARKVEDLWNVKSNAYSLHHFCNNCGKKTGPKKKCCGKDPMKFVRNGVMPQLKEIMQYHIEDVLQKRENLRRGEEKMHNLGAPIFRRVWQQETPSSQHLHLSGILSVDGVSVPGSTNDCESQKGVIGTLGYQLHLVTFVGDQPAKRSVFGMKAHQCSCACFFCVSPGTFYKLQGRGRSEVRGCRQTIEDSRNGTYGFGSTPALIISRMMPYETPLDLLHNLGEGICERIMRELMSQRTKLSVKSQLFVADSSRVETEMTTVILPSELSNVHKNRNGTDKLTNFRCVLSSVAIHSDVIGPKGRFTIIALAMTANRMYTNANARGVFDIQMTAAANWFIQEASTEYLSSKCHFLSHTKGLVPRKETMRNPVDSPNQIDAEVLNGQSLYSTVFLKWAKLESEYANENTSNDVFFAKIGESELLCYRFVGGVSIDEKGFILAEPFHELENNAQFTSLQRARDTLRNADYYYASEVIEMLQSYEGNNKTMDFEAICLFGPLDEIETSLGLKNGDAGSKCEEEGGKNENGLMTLLQAQMEFIRAQLI</sequence>
<protein>
    <submittedName>
        <fullName evidence="2">Uncharacterized protein</fullName>
    </submittedName>
</protein>
<dbReference type="AlphaFoldDB" id="A0AAE9A4R1"/>
<gene>
    <name evidence="2" type="ORF">L3Y34_009690</name>
</gene>